<gene>
    <name evidence="1" type="ORF">GL263_20035</name>
</gene>
<proteinExistence type="predicted"/>
<dbReference type="SUPFAM" id="SSF48452">
    <property type="entry name" value="TPR-like"/>
    <property type="match status" value="1"/>
</dbReference>
<organism evidence="1 2">
    <name type="scientific">Streptomyces durbertensis</name>
    <dbReference type="NCBI Taxonomy" id="2448886"/>
    <lineage>
        <taxon>Bacteria</taxon>
        <taxon>Bacillati</taxon>
        <taxon>Actinomycetota</taxon>
        <taxon>Actinomycetes</taxon>
        <taxon>Kitasatosporales</taxon>
        <taxon>Streptomycetaceae</taxon>
        <taxon>Streptomyces</taxon>
    </lineage>
</organism>
<name>A0ABR6EKH9_9ACTN</name>
<evidence type="ECO:0000313" key="1">
    <source>
        <dbReference type="EMBL" id="MBB1245825.1"/>
    </source>
</evidence>
<protein>
    <submittedName>
        <fullName evidence="1">Uncharacterized protein</fullName>
    </submittedName>
</protein>
<sequence>MYCLVAHVTCSAAFAAIDARARRRARDHLDAAVTYAGLSGDSDTQFHVWNHLALVAGQRNDFAEVAAAADAARAQRIARTDPLYASLAHMRRASAYAQSRDRSAALRALGSAERSFGRHDRVERPPWIRFYDGAEFDGLSSIVWLHLGRPDRAEYHLHRAIGRLRPDLVRNQAYYTAHLALAQARQGELELAGATGERSADLLTKARGSRRTTDALADVRGILASSGSREPGVRAWVERAEAWS</sequence>
<comment type="caution">
    <text evidence="1">The sequence shown here is derived from an EMBL/GenBank/DDBJ whole genome shotgun (WGS) entry which is preliminary data.</text>
</comment>
<evidence type="ECO:0000313" key="2">
    <source>
        <dbReference type="Proteomes" id="UP000766698"/>
    </source>
</evidence>
<dbReference type="EMBL" id="WMLF01000353">
    <property type="protein sequence ID" value="MBB1245825.1"/>
    <property type="molecule type" value="Genomic_DNA"/>
</dbReference>
<dbReference type="InterPro" id="IPR011990">
    <property type="entry name" value="TPR-like_helical_dom_sf"/>
</dbReference>
<keyword evidence="2" id="KW-1185">Reference proteome</keyword>
<reference evidence="2" key="1">
    <citation type="journal article" date="2020" name="Syst. Appl. Microbiol.">
        <title>Streptomyces alkaliterrae sp. nov., isolated from an alkaline soil, and emended descriptions of Streptomyces alkaliphilus, Streptomyces calidiresistens and Streptomyces durbertensis.</title>
        <authorList>
            <person name="Swiecimska M."/>
            <person name="Golinska P."/>
            <person name="Nouioui I."/>
            <person name="Wypij M."/>
            <person name="Rai M."/>
            <person name="Sangal V."/>
            <person name="Goodfellow M."/>
        </authorList>
    </citation>
    <scope>NUCLEOTIDE SEQUENCE [LARGE SCALE GENOMIC DNA]</scope>
    <source>
        <strain evidence="2">DSM 104538</strain>
    </source>
</reference>
<accession>A0ABR6EKH9</accession>
<dbReference type="Proteomes" id="UP000766698">
    <property type="component" value="Unassembled WGS sequence"/>
</dbReference>
<dbReference type="Gene3D" id="1.25.40.10">
    <property type="entry name" value="Tetratricopeptide repeat domain"/>
    <property type="match status" value="1"/>
</dbReference>